<name>A0A1C7N566_9FUNG</name>
<dbReference type="InParanoid" id="A0A1C7N566"/>
<dbReference type="STRING" id="101091.A0A1C7N566"/>
<dbReference type="Proteomes" id="UP000093000">
    <property type="component" value="Unassembled WGS sequence"/>
</dbReference>
<dbReference type="InterPro" id="IPR006439">
    <property type="entry name" value="HAD-SF_hydro_IA"/>
</dbReference>
<dbReference type="Gene3D" id="3.40.50.1000">
    <property type="entry name" value="HAD superfamily/HAD-like"/>
    <property type="match status" value="1"/>
</dbReference>
<protein>
    <submittedName>
        <fullName evidence="1">Uncharacterized protein C24B11.05</fullName>
    </submittedName>
</protein>
<dbReference type="Pfam" id="PF00702">
    <property type="entry name" value="Hydrolase"/>
    <property type="match status" value="1"/>
</dbReference>
<dbReference type="PANTHER" id="PTHR47438">
    <property type="entry name" value="PHOSPHATE METABOLISM PROTEIN 8-RELATED"/>
    <property type="match status" value="1"/>
</dbReference>
<dbReference type="GO" id="GO:0009166">
    <property type="term" value="P:nucleotide catabolic process"/>
    <property type="evidence" value="ECO:0007669"/>
    <property type="project" value="TreeGrafter"/>
</dbReference>
<dbReference type="InterPro" id="IPR036412">
    <property type="entry name" value="HAD-like_sf"/>
</dbReference>
<dbReference type="EMBL" id="LUGH01000534">
    <property type="protein sequence ID" value="OBZ84262.1"/>
    <property type="molecule type" value="Genomic_DNA"/>
</dbReference>
<dbReference type="NCBIfam" id="TIGR01993">
    <property type="entry name" value="Pyr-5-nucltdase"/>
    <property type="match status" value="1"/>
</dbReference>
<dbReference type="InterPro" id="IPR023214">
    <property type="entry name" value="HAD_sf"/>
</dbReference>
<evidence type="ECO:0000313" key="1">
    <source>
        <dbReference type="EMBL" id="OBZ84262.1"/>
    </source>
</evidence>
<dbReference type="NCBIfam" id="TIGR01509">
    <property type="entry name" value="HAD-SF-IA-v3"/>
    <property type="match status" value="1"/>
</dbReference>
<dbReference type="SUPFAM" id="SSF56784">
    <property type="entry name" value="HAD-like"/>
    <property type="match status" value="1"/>
</dbReference>
<dbReference type="GO" id="GO:0008252">
    <property type="term" value="F:nucleotidase activity"/>
    <property type="evidence" value="ECO:0007669"/>
    <property type="project" value="TreeGrafter"/>
</dbReference>
<comment type="caution">
    <text evidence="1">The sequence shown here is derived from an EMBL/GenBank/DDBJ whole genome shotgun (WGS) entry which is preliminary data.</text>
</comment>
<gene>
    <name evidence="1" type="ORF">A0J61_07688</name>
</gene>
<dbReference type="PANTHER" id="PTHR47438:SF1">
    <property type="entry name" value="PHOSPHATE METABOLISM PROTEIN 8-RELATED"/>
    <property type="match status" value="1"/>
</dbReference>
<keyword evidence="2" id="KW-1185">Reference proteome</keyword>
<reference evidence="1 2" key="1">
    <citation type="submission" date="2016-03" db="EMBL/GenBank/DDBJ databases">
        <title>Choanephora cucurbitarum.</title>
        <authorList>
            <person name="Min B."/>
            <person name="Park H."/>
            <person name="Park J.-H."/>
            <person name="Shin H.-D."/>
            <person name="Choi I.-G."/>
        </authorList>
    </citation>
    <scope>NUCLEOTIDE SEQUENCE [LARGE SCALE GENOMIC DNA]</scope>
    <source>
        <strain evidence="1 2">KUS-F28377</strain>
    </source>
</reference>
<proteinExistence type="predicted"/>
<dbReference type="InterPro" id="IPR010237">
    <property type="entry name" value="Pyr-5-nucltdase"/>
</dbReference>
<evidence type="ECO:0000313" key="2">
    <source>
        <dbReference type="Proteomes" id="UP000093000"/>
    </source>
</evidence>
<dbReference type="FunCoup" id="A0A1C7N566">
    <property type="interactions" value="365"/>
</dbReference>
<dbReference type="InterPro" id="IPR052791">
    <property type="entry name" value="SSM1_domain"/>
</dbReference>
<dbReference type="AlphaFoldDB" id="A0A1C7N566"/>
<sequence length="213" mass="24359">MRQKIREYIVNVIGIKDEKEAAKLQMKYNKLYGTSLKGLQMEYQVDPLDYDAKVDQALPLDGLIQKDEQLREMLHTLQCKKWVFTNAYKVHALRCLKLLGIENEFDGLTYTNYALPNFNCKPDPAAFVRAMRDAGAVDPKQCYLVDDSAQNVDAAKKFGWTAIHLADDASQSNHGDYQIDNIHDLYKVLPELWQSQEPSTELERQSVDITAKA</sequence>
<dbReference type="Gene3D" id="1.10.150.450">
    <property type="match status" value="1"/>
</dbReference>
<organism evidence="1 2">
    <name type="scientific">Choanephora cucurbitarum</name>
    <dbReference type="NCBI Taxonomy" id="101091"/>
    <lineage>
        <taxon>Eukaryota</taxon>
        <taxon>Fungi</taxon>
        <taxon>Fungi incertae sedis</taxon>
        <taxon>Mucoromycota</taxon>
        <taxon>Mucoromycotina</taxon>
        <taxon>Mucoromycetes</taxon>
        <taxon>Mucorales</taxon>
        <taxon>Mucorineae</taxon>
        <taxon>Choanephoraceae</taxon>
        <taxon>Choanephoroideae</taxon>
        <taxon>Choanephora</taxon>
    </lineage>
</organism>
<dbReference type="OrthoDB" id="1065058at2759"/>
<accession>A0A1C7N566</accession>
<dbReference type="GO" id="GO:0006206">
    <property type="term" value="P:pyrimidine nucleobase metabolic process"/>
    <property type="evidence" value="ECO:0007669"/>
    <property type="project" value="TreeGrafter"/>
</dbReference>